<sequence>MQTLFSETLCASNDLLSCVCCFLLLWPLLAPTEQLVLTTIRQEASELQDQDQGANATMRARLADRFDKSEFAENNLDDEKPKLHVQLGAGVSPASDPDELQMGF</sequence>
<name>A0A0S7ELI9_9TELE</name>
<reference evidence="1" key="1">
    <citation type="submission" date="2014-12" db="EMBL/GenBank/DDBJ databases">
        <title>Parallel Evolution in Life History Adaptation Evident in the Tissue-Specific Poeciliopsis prolifica transcriptome.</title>
        <authorList>
            <person name="Jue N.K."/>
            <person name="Foley R.J."/>
            <person name="Obergfell C."/>
            <person name="Reznick D.N."/>
            <person name="O'Neill R.J."/>
            <person name="O'Neill M.J."/>
        </authorList>
    </citation>
    <scope>NUCLEOTIDE SEQUENCE</scope>
</reference>
<protein>
    <submittedName>
        <fullName evidence="1">PPUP8087</fullName>
    </submittedName>
</protein>
<dbReference type="AlphaFoldDB" id="A0A0S7ELI9"/>
<dbReference type="EMBL" id="GBYX01475574">
    <property type="protein sequence ID" value="JAO06102.1"/>
    <property type="molecule type" value="Transcribed_RNA"/>
</dbReference>
<proteinExistence type="predicted"/>
<organism evidence="1">
    <name type="scientific">Poeciliopsis prolifica</name>
    <name type="common">blackstripe livebearer</name>
    <dbReference type="NCBI Taxonomy" id="188132"/>
    <lineage>
        <taxon>Eukaryota</taxon>
        <taxon>Metazoa</taxon>
        <taxon>Chordata</taxon>
        <taxon>Craniata</taxon>
        <taxon>Vertebrata</taxon>
        <taxon>Euteleostomi</taxon>
        <taxon>Actinopterygii</taxon>
        <taxon>Neopterygii</taxon>
        <taxon>Teleostei</taxon>
        <taxon>Neoteleostei</taxon>
        <taxon>Acanthomorphata</taxon>
        <taxon>Ovalentaria</taxon>
        <taxon>Atherinomorphae</taxon>
        <taxon>Cyprinodontiformes</taxon>
        <taxon>Poeciliidae</taxon>
        <taxon>Poeciliinae</taxon>
        <taxon>Poeciliopsis</taxon>
    </lineage>
</organism>
<evidence type="ECO:0000313" key="1">
    <source>
        <dbReference type="EMBL" id="JAO06102.1"/>
    </source>
</evidence>
<gene>
    <name evidence="1" type="primary">PPUP8087</name>
</gene>
<accession>A0A0S7ELI9</accession>